<feature type="domain" description="DUF1421" evidence="3">
    <location>
        <begin position="475"/>
        <end position="516"/>
    </location>
</feature>
<feature type="compositionally biased region" description="Low complexity" evidence="2">
    <location>
        <begin position="252"/>
        <end position="261"/>
    </location>
</feature>
<dbReference type="PANTHER" id="PTHR31805">
    <property type="entry name" value="RECEPTOR-LIKE KINASE, PUTATIVE (DUF1421)-RELATED"/>
    <property type="match status" value="1"/>
</dbReference>
<sequence length="538" mass="59692">MASPARPAAASVSGAFGLSPDPKRCSFDQALRQKDFQENRLLMSFVNFHEREKFSKELVTEAIENCMKKQADNLLNSLEVISGRLSQLELYCYKLERSIGELRSDVMDYHGEANLNFRCLEKNVKEVQQSVQVLQEKQELAEAQREMSKLQIVHEDSAQKSEGTAPSVFMARENDLALVPLHQVNTVQSPAAQFQSCNGFILQQLVPVSLSTQQDQQRSNQTTMYCMQGQNHLEHRQAQPFQAATRSVQSHTQKPQPQTVVEVPQVTSQAPEIYLQPQQQWPHQTGQQVQSQARQPQQQVVQHHQQYTNIQQVPAQMVQLQTSSPQAHSSPQVTLVYPPYGPHQPACANTETRTGGMVVQPSYSTISSSQRKHHEVAPIYVPSNTVSVPGAEQRQQPQQLHSLGNGSFVPQPSKLGPCGVAPYTIHGSAQAYNTAYGSPSSNPATIVAVLNQQAHGSAPMVFHHLGPQSVQNHPDIAEKAARLGYPKDPEGVALRMVAAGQPAEYNPMHDRLSSVSHMHDLGSREQRNQALCTHELFV</sequence>
<evidence type="ECO:0000313" key="5">
    <source>
        <dbReference type="Proteomes" id="UP000636709"/>
    </source>
</evidence>
<dbReference type="OrthoDB" id="549883at2759"/>
<evidence type="ECO:0000256" key="1">
    <source>
        <dbReference type="SAM" id="Coils"/>
    </source>
</evidence>
<keyword evidence="1" id="KW-0175">Coiled coil</keyword>
<dbReference type="InterPro" id="IPR010820">
    <property type="entry name" value="DUF1421"/>
</dbReference>
<reference evidence="4" key="1">
    <citation type="submission" date="2020-07" db="EMBL/GenBank/DDBJ databases">
        <title>Genome sequence and genetic diversity analysis of an under-domesticated orphan crop, white fonio (Digitaria exilis).</title>
        <authorList>
            <person name="Bennetzen J.L."/>
            <person name="Chen S."/>
            <person name="Ma X."/>
            <person name="Wang X."/>
            <person name="Yssel A.E.J."/>
            <person name="Chaluvadi S.R."/>
            <person name="Johnson M."/>
            <person name="Gangashetty P."/>
            <person name="Hamidou F."/>
            <person name="Sanogo M.D."/>
            <person name="Zwaenepoel A."/>
            <person name="Wallace J."/>
            <person name="Van De Peer Y."/>
            <person name="Van Deynze A."/>
        </authorList>
    </citation>
    <scope>NUCLEOTIDE SEQUENCE</scope>
    <source>
        <tissue evidence="4">Leaves</tissue>
    </source>
</reference>
<evidence type="ECO:0000259" key="3">
    <source>
        <dbReference type="Pfam" id="PF07223"/>
    </source>
</evidence>
<evidence type="ECO:0000313" key="4">
    <source>
        <dbReference type="EMBL" id="KAF8716212.1"/>
    </source>
</evidence>
<comment type="caution">
    <text evidence="4">The sequence shown here is derived from an EMBL/GenBank/DDBJ whole genome shotgun (WGS) entry which is preliminary data.</text>
</comment>
<dbReference type="AlphaFoldDB" id="A0A835EUE1"/>
<dbReference type="EMBL" id="JACEFO010001727">
    <property type="protein sequence ID" value="KAF8716212.1"/>
    <property type="molecule type" value="Genomic_DNA"/>
</dbReference>
<feature type="region of interest" description="Disordered" evidence="2">
    <location>
        <begin position="236"/>
        <end position="261"/>
    </location>
</feature>
<proteinExistence type="predicted"/>
<dbReference type="Pfam" id="PF07223">
    <property type="entry name" value="DUF1421"/>
    <property type="match status" value="1"/>
</dbReference>
<protein>
    <recommendedName>
        <fullName evidence="3">DUF1421 domain-containing protein</fullName>
    </recommendedName>
</protein>
<name>A0A835EUE1_9POAL</name>
<evidence type="ECO:0000256" key="2">
    <source>
        <dbReference type="SAM" id="MobiDB-lite"/>
    </source>
</evidence>
<feature type="compositionally biased region" description="Polar residues" evidence="2">
    <location>
        <begin position="239"/>
        <end position="251"/>
    </location>
</feature>
<gene>
    <name evidence="4" type="ORF">HU200_026492</name>
</gene>
<accession>A0A835EUE1</accession>
<organism evidence="4 5">
    <name type="scientific">Digitaria exilis</name>
    <dbReference type="NCBI Taxonomy" id="1010633"/>
    <lineage>
        <taxon>Eukaryota</taxon>
        <taxon>Viridiplantae</taxon>
        <taxon>Streptophyta</taxon>
        <taxon>Embryophyta</taxon>
        <taxon>Tracheophyta</taxon>
        <taxon>Spermatophyta</taxon>
        <taxon>Magnoliopsida</taxon>
        <taxon>Liliopsida</taxon>
        <taxon>Poales</taxon>
        <taxon>Poaceae</taxon>
        <taxon>PACMAD clade</taxon>
        <taxon>Panicoideae</taxon>
        <taxon>Panicodae</taxon>
        <taxon>Paniceae</taxon>
        <taxon>Anthephorinae</taxon>
        <taxon>Digitaria</taxon>
    </lineage>
</organism>
<keyword evidence="5" id="KW-1185">Reference proteome</keyword>
<feature type="region of interest" description="Disordered" evidence="2">
    <location>
        <begin position="389"/>
        <end position="408"/>
    </location>
</feature>
<dbReference type="Proteomes" id="UP000636709">
    <property type="component" value="Unassembled WGS sequence"/>
</dbReference>
<dbReference type="PANTHER" id="PTHR31805:SF4">
    <property type="entry name" value="OS05G0561600 PROTEIN"/>
    <property type="match status" value="1"/>
</dbReference>
<feature type="coiled-coil region" evidence="1">
    <location>
        <begin position="117"/>
        <end position="160"/>
    </location>
</feature>